<dbReference type="Gene3D" id="4.10.280.10">
    <property type="entry name" value="Helix-loop-helix DNA-binding domain"/>
    <property type="match status" value="1"/>
</dbReference>
<sequence>METSRAEGMYEMFGMLPIAGVPMGDPLAGTRFTSRGLSEVARLSPSWSYVHDYCSSRNRPNIMAKRNERERNRVKLVNRGFAALRQHVPGGATKKKMSKVETLRSAVEYIKMLQQLLRDDDENHNSQSVKSELKNITIFHGFYEIEDTVPCNQDLLPPPSSSFNSEGMIFSSERSSLIKTHVSDFSSPRTMTDYNDLSGDELLDIAWL</sequence>
<accession>A0ABM1B0G1</accession>
<gene>
    <name evidence="4" type="primary">LOC106457391</name>
</gene>
<reference evidence="4" key="1">
    <citation type="submission" date="2025-08" db="UniProtKB">
        <authorList>
            <consortium name="RefSeq"/>
        </authorList>
    </citation>
    <scope>IDENTIFICATION</scope>
    <source>
        <tissue evidence="4">Muscle</tissue>
    </source>
</reference>
<dbReference type="GeneID" id="106457391"/>
<dbReference type="Pfam" id="PF00010">
    <property type="entry name" value="HLH"/>
    <property type="match status" value="1"/>
</dbReference>
<protein>
    <submittedName>
        <fullName evidence="4">Achaete-scute complex protein T3-like</fullName>
    </submittedName>
</protein>
<dbReference type="PANTHER" id="PTHR23349">
    <property type="entry name" value="BASIC HELIX-LOOP-HELIX TRANSCRIPTION FACTOR, TWIST"/>
    <property type="match status" value="1"/>
</dbReference>
<name>A0ABM1B0G1_LIMPO</name>
<evidence type="ECO:0000256" key="1">
    <source>
        <dbReference type="ARBA" id="ARBA00023125"/>
    </source>
</evidence>
<dbReference type="CDD" id="cd19743">
    <property type="entry name" value="bHLH_TS_ASCL2_Mash2"/>
    <property type="match status" value="1"/>
</dbReference>
<dbReference type="InterPro" id="IPR050283">
    <property type="entry name" value="E-box_TF_Regulators"/>
</dbReference>
<keyword evidence="3" id="KW-1185">Reference proteome</keyword>
<evidence type="ECO:0000313" key="3">
    <source>
        <dbReference type="Proteomes" id="UP000694941"/>
    </source>
</evidence>
<dbReference type="Proteomes" id="UP000694941">
    <property type="component" value="Unplaced"/>
</dbReference>
<dbReference type="SMART" id="SM00353">
    <property type="entry name" value="HLH"/>
    <property type="match status" value="1"/>
</dbReference>
<dbReference type="PANTHER" id="PTHR23349:SF108">
    <property type="entry name" value="BHLH DOMAIN-CONTAINING PROTEIN"/>
    <property type="match status" value="1"/>
</dbReference>
<organism evidence="3 4">
    <name type="scientific">Limulus polyphemus</name>
    <name type="common">Atlantic horseshoe crab</name>
    <dbReference type="NCBI Taxonomy" id="6850"/>
    <lineage>
        <taxon>Eukaryota</taxon>
        <taxon>Metazoa</taxon>
        <taxon>Ecdysozoa</taxon>
        <taxon>Arthropoda</taxon>
        <taxon>Chelicerata</taxon>
        <taxon>Merostomata</taxon>
        <taxon>Xiphosura</taxon>
        <taxon>Limulidae</taxon>
        <taxon>Limulus</taxon>
    </lineage>
</organism>
<dbReference type="InterPro" id="IPR011598">
    <property type="entry name" value="bHLH_dom"/>
</dbReference>
<dbReference type="RefSeq" id="XP_013772255.1">
    <property type="nucleotide sequence ID" value="XM_013916801.2"/>
</dbReference>
<dbReference type="PROSITE" id="PS50888">
    <property type="entry name" value="BHLH"/>
    <property type="match status" value="1"/>
</dbReference>
<evidence type="ECO:0000313" key="4">
    <source>
        <dbReference type="RefSeq" id="XP_013772255.1"/>
    </source>
</evidence>
<feature type="domain" description="BHLH" evidence="2">
    <location>
        <begin position="61"/>
        <end position="113"/>
    </location>
</feature>
<evidence type="ECO:0000259" key="2">
    <source>
        <dbReference type="PROSITE" id="PS50888"/>
    </source>
</evidence>
<proteinExistence type="predicted"/>
<keyword evidence="1" id="KW-0238">DNA-binding</keyword>
<dbReference type="SUPFAM" id="SSF47459">
    <property type="entry name" value="HLH, helix-loop-helix DNA-binding domain"/>
    <property type="match status" value="1"/>
</dbReference>
<dbReference type="InterPro" id="IPR036638">
    <property type="entry name" value="HLH_DNA-bd_sf"/>
</dbReference>